<gene>
    <name evidence="2" type="primary">Dsec\GM18800</name>
    <name evidence="2" type="ORF">Dsec_GM18800</name>
</gene>
<dbReference type="HOGENOM" id="CLU_174262_0_0_1"/>
<dbReference type="Proteomes" id="UP000001292">
    <property type="component" value="Unassembled WGS sequence"/>
</dbReference>
<keyword evidence="3" id="KW-1185">Reference proteome</keyword>
<evidence type="ECO:0000313" key="2">
    <source>
        <dbReference type="EMBL" id="EDW54694.1"/>
    </source>
</evidence>
<proteinExistence type="predicted"/>
<dbReference type="Pfam" id="PF17921">
    <property type="entry name" value="Integrase_H2C2"/>
    <property type="match status" value="1"/>
</dbReference>
<dbReference type="EMBL" id="CH480878">
    <property type="protein sequence ID" value="EDW54694.1"/>
    <property type="molecule type" value="Genomic_DNA"/>
</dbReference>
<reference evidence="2 3" key="1">
    <citation type="journal article" date="2007" name="Nature">
        <title>Evolution of genes and genomes on the Drosophila phylogeny.</title>
        <authorList>
            <consortium name="Drosophila 12 Genomes Consortium"/>
            <person name="Clark A.G."/>
            <person name="Eisen M.B."/>
            <person name="Smith D.R."/>
            <person name="Bergman C.M."/>
            <person name="Oliver B."/>
            <person name="Markow T.A."/>
            <person name="Kaufman T.C."/>
            <person name="Kellis M."/>
            <person name="Gelbart W."/>
            <person name="Iyer V.N."/>
            <person name="Pollard D.A."/>
            <person name="Sackton T.B."/>
            <person name="Larracuente A.M."/>
            <person name="Singh N.D."/>
            <person name="Abad J.P."/>
            <person name="Abt D.N."/>
            <person name="Adryan B."/>
            <person name="Aguade M."/>
            <person name="Akashi H."/>
            <person name="Anderson W.W."/>
            <person name="Aquadro C.F."/>
            <person name="Ardell D.H."/>
            <person name="Arguello R."/>
            <person name="Artieri C.G."/>
            <person name="Barbash D.A."/>
            <person name="Barker D."/>
            <person name="Barsanti P."/>
            <person name="Batterham P."/>
            <person name="Batzoglou S."/>
            <person name="Begun D."/>
            <person name="Bhutkar A."/>
            <person name="Blanco E."/>
            <person name="Bosak S.A."/>
            <person name="Bradley R.K."/>
            <person name="Brand A.D."/>
            <person name="Brent M.R."/>
            <person name="Brooks A.N."/>
            <person name="Brown R.H."/>
            <person name="Butlin R.K."/>
            <person name="Caggese C."/>
            <person name="Calvi B.R."/>
            <person name="Bernardo de Carvalho A."/>
            <person name="Caspi A."/>
            <person name="Castrezana S."/>
            <person name="Celniker S.E."/>
            <person name="Chang J.L."/>
            <person name="Chapple C."/>
            <person name="Chatterji S."/>
            <person name="Chinwalla A."/>
            <person name="Civetta A."/>
            <person name="Clifton S.W."/>
            <person name="Comeron J.M."/>
            <person name="Costello J.C."/>
            <person name="Coyne J.A."/>
            <person name="Daub J."/>
            <person name="David R.G."/>
            <person name="Delcher A.L."/>
            <person name="Delehaunty K."/>
            <person name="Do C.B."/>
            <person name="Ebling H."/>
            <person name="Edwards K."/>
            <person name="Eickbush T."/>
            <person name="Evans J.D."/>
            <person name="Filipski A."/>
            <person name="Findeiss S."/>
            <person name="Freyhult E."/>
            <person name="Fulton L."/>
            <person name="Fulton R."/>
            <person name="Garcia A.C."/>
            <person name="Gardiner A."/>
            <person name="Garfield D.A."/>
            <person name="Garvin B.E."/>
            <person name="Gibson G."/>
            <person name="Gilbert D."/>
            <person name="Gnerre S."/>
            <person name="Godfrey J."/>
            <person name="Good R."/>
            <person name="Gotea V."/>
            <person name="Gravely B."/>
            <person name="Greenberg A.J."/>
            <person name="Griffiths-Jones S."/>
            <person name="Gross S."/>
            <person name="Guigo R."/>
            <person name="Gustafson E.A."/>
            <person name="Haerty W."/>
            <person name="Hahn M.W."/>
            <person name="Halligan D.L."/>
            <person name="Halpern A.L."/>
            <person name="Halter G.M."/>
            <person name="Han M.V."/>
            <person name="Heger A."/>
            <person name="Hillier L."/>
            <person name="Hinrichs A.S."/>
            <person name="Holmes I."/>
            <person name="Hoskins R.A."/>
            <person name="Hubisz M.J."/>
            <person name="Hultmark D."/>
            <person name="Huntley M.A."/>
            <person name="Jaffe D.B."/>
            <person name="Jagadeeshan S."/>
            <person name="Jeck W.R."/>
            <person name="Johnson J."/>
            <person name="Jones C.D."/>
            <person name="Jordan W.C."/>
            <person name="Karpen G.H."/>
            <person name="Kataoka E."/>
            <person name="Keightley P.D."/>
            <person name="Kheradpour P."/>
            <person name="Kirkness E.F."/>
            <person name="Koerich L.B."/>
            <person name="Kristiansen K."/>
            <person name="Kudrna D."/>
            <person name="Kulathinal R.J."/>
            <person name="Kumar S."/>
            <person name="Kwok R."/>
            <person name="Lander E."/>
            <person name="Langley C.H."/>
            <person name="Lapoint R."/>
            <person name="Lazzaro B.P."/>
            <person name="Lee S.J."/>
            <person name="Levesque L."/>
            <person name="Li R."/>
            <person name="Lin C.F."/>
            <person name="Lin M.F."/>
            <person name="Lindblad-Toh K."/>
            <person name="Llopart A."/>
            <person name="Long M."/>
            <person name="Low L."/>
            <person name="Lozovsky E."/>
            <person name="Lu J."/>
            <person name="Luo M."/>
            <person name="Machado C.A."/>
            <person name="Makalowski W."/>
            <person name="Marzo M."/>
            <person name="Matsuda M."/>
            <person name="Matzkin L."/>
            <person name="McAllister B."/>
            <person name="McBride C.S."/>
            <person name="McKernan B."/>
            <person name="McKernan K."/>
            <person name="Mendez-Lago M."/>
            <person name="Minx P."/>
            <person name="Mollenhauer M.U."/>
            <person name="Montooth K."/>
            <person name="Mount S.M."/>
            <person name="Mu X."/>
            <person name="Myers E."/>
            <person name="Negre B."/>
            <person name="Newfeld S."/>
            <person name="Nielsen R."/>
            <person name="Noor M.A."/>
            <person name="O'Grady P."/>
            <person name="Pachter L."/>
            <person name="Papaceit M."/>
            <person name="Parisi M.J."/>
            <person name="Parisi M."/>
            <person name="Parts L."/>
            <person name="Pedersen J.S."/>
            <person name="Pesole G."/>
            <person name="Phillippy A.M."/>
            <person name="Ponting C.P."/>
            <person name="Pop M."/>
            <person name="Porcelli D."/>
            <person name="Powell J.R."/>
            <person name="Prohaska S."/>
            <person name="Pruitt K."/>
            <person name="Puig M."/>
            <person name="Quesneville H."/>
            <person name="Ram K.R."/>
            <person name="Rand D."/>
            <person name="Rasmussen M.D."/>
            <person name="Reed L.K."/>
            <person name="Reenan R."/>
            <person name="Reily A."/>
            <person name="Remington K.A."/>
            <person name="Rieger T.T."/>
            <person name="Ritchie M.G."/>
            <person name="Robin C."/>
            <person name="Rogers Y.H."/>
            <person name="Rohde C."/>
            <person name="Rozas J."/>
            <person name="Rubenfield M.J."/>
            <person name="Ruiz A."/>
            <person name="Russo S."/>
            <person name="Salzberg S.L."/>
            <person name="Sanchez-Gracia A."/>
            <person name="Saranga D.J."/>
            <person name="Sato H."/>
            <person name="Schaeffer S.W."/>
            <person name="Schatz M.C."/>
            <person name="Schlenke T."/>
            <person name="Schwartz R."/>
            <person name="Segarra C."/>
            <person name="Singh R.S."/>
            <person name="Sirot L."/>
            <person name="Sirota M."/>
            <person name="Sisneros N.B."/>
            <person name="Smith C.D."/>
            <person name="Smith T.F."/>
            <person name="Spieth J."/>
            <person name="Stage D.E."/>
            <person name="Stark A."/>
            <person name="Stephan W."/>
            <person name="Strausberg R.L."/>
            <person name="Strempel S."/>
            <person name="Sturgill D."/>
            <person name="Sutton G."/>
            <person name="Sutton G.G."/>
            <person name="Tao W."/>
            <person name="Teichmann S."/>
            <person name="Tobari Y.N."/>
            <person name="Tomimura Y."/>
            <person name="Tsolas J.M."/>
            <person name="Valente V.L."/>
            <person name="Venter E."/>
            <person name="Venter J.C."/>
            <person name="Vicario S."/>
            <person name="Vieira F.G."/>
            <person name="Vilella A.J."/>
            <person name="Villasante A."/>
            <person name="Walenz B."/>
            <person name="Wang J."/>
            <person name="Wasserman M."/>
            <person name="Watts T."/>
            <person name="Wilson D."/>
            <person name="Wilson R.K."/>
            <person name="Wing R.A."/>
            <person name="Wolfner M.F."/>
            <person name="Wong A."/>
            <person name="Wong G.K."/>
            <person name="Wu C.I."/>
            <person name="Wu G."/>
            <person name="Yamamoto D."/>
            <person name="Yang H.P."/>
            <person name="Yang S.P."/>
            <person name="Yorke J.A."/>
            <person name="Yoshida K."/>
            <person name="Zdobnov E."/>
            <person name="Zhang P."/>
            <person name="Zhang Y."/>
            <person name="Zimin A.V."/>
            <person name="Baldwin J."/>
            <person name="Abdouelleil A."/>
            <person name="Abdulkadir J."/>
            <person name="Abebe A."/>
            <person name="Abera B."/>
            <person name="Abreu J."/>
            <person name="Acer S.C."/>
            <person name="Aftuck L."/>
            <person name="Alexander A."/>
            <person name="An P."/>
            <person name="Anderson E."/>
            <person name="Anderson S."/>
            <person name="Arachi H."/>
            <person name="Azer M."/>
            <person name="Bachantsang P."/>
            <person name="Barry A."/>
            <person name="Bayul T."/>
            <person name="Berlin A."/>
            <person name="Bessette D."/>
            <person name="Bloom T."/>
            <person name="Blye J."/>
            <person name="Boguslavskiy L."/>
            <person name="Bonnet C."/>
            <person name="Boukhgalter B."/>
            <person name="Bourzgui I."/>
            <person name="Brown A."/>
            <person name="Cahill P."/>
            <person name="Channer S."/>
            <person name="Cheshatsang Y."/>
            <person name="Chuda L."/>
            <person name="Citroen M."/>
            <person name="Collymore A."/>
            <person name="Cooke P."/>
            <person name="Costello M."/>
            <person name="D'Aco K."/>
            <person name="Daza R."/>
            <person name="De Haan G."/>
            <person name="DeGray S."/>
            <person name="DeMaso C."/>
            <person name="Dhargay N."/>
            <person name="Dooley K."/>
            <person name="Dooley E."/>
            <person name="Doricent M."/>
            <person name="Dorje P."/>
            <person name="Dorjee K."/>
            <person name="Dupes A."/>
            <person name="Elong R."/>
            <person name="Falk J."/>
            <person name="Farina A."/>
            <person name="Faro S."/>
            <person name="Ferguson D."/>
            <person name="Fisher S."/>
            <person name="Foley C.D."/>
            <person name="Franke A."/>
            <person name="Friedrich D."/>
            <person name="Gadbois L."/>
            <person name="Gearin G."/>
            <person name="Gearin C.R."/>
            <person name="Giannoukos G."/>
            <person name="Goode T."/>
            <person name="Graham J."/>
            <person name="Grandbois E."/>
            <person name="Grewal S."/>
            <person name="Gyaltsen K."/>
            <person name="Hafez N."/>
            <person name="Hagos B."/>
            <person name="Hall J."/>
            <person name="Henson C."/>
            <person name="Hollinger A."/>
            <person name="Honan T."/>
            <person name="Huard M.D."/>
            <person name="Hughes L."/>
            <person name="Hurhula B."/>
            <person name="Husby M.E."/>
            <person name="Kamat A."/>
            <person name="Kanga B."/>
            <person name="Kashin S."/>
            <person name="Khazanovich D."/>
            <person name="Kisner P."/>
            <person name="Lance K."/>
            <person name="Lara M."/>
            <person name="Lee W."/>
            <person name="Lennon N."/>
            <person name="Letendre F."/>
            <person name="LeVine R."/>
            <person name="Lipovsky A."/>
            <person name="Liu X."/>
            <person name="Liu J."/>
            <person name="Liu S."/>
            <person name="Lokyitsang T."/>
            <person name="Lokyitsang Y."/>
            <person name="Lubonja R."/>
            <person name="Lui A."/>
            <person name="MacDonald P."/>
            <person name="Magnisalis V."/>
            <person name="Maru K."/>
            <person name="Matthews C."/>
            <person name="McCusker W."/>
            <person name="McDonough S."/>
            <person name="Mehta T."/>
            <person name="Meldrim J."/>
            <person name="Meneus L."/>
            <person name="Mihai O."/>
            <person name="Mihalev A."/>
            <person name="Mihova T."/>
            <person name="Mittelman R."/>
            <person name="Mlenga V."/>
            <person name="Montmayeur A."/>
            <person name="Mulrain L."/>
            <person name="Navidi A."/>
            <person name="Naylor J."/>
            <person name="Negash T."/>
            <person name="Nguyen T."/>
            <person name="Nguyen N."/>
            <person name="Nicol R."/>
            <person name="Norbu C."/>
            <person name="Norbu N."/>
            <person name="Novod N."/>
            <person name="O'Neill B."/>
            <person name="Osman S."/>
            <person name="Markiewicz E."/>
            <person name="Oyono O.L."/>
            <person name="Patti C."/>
            <person name="Phunkhang P."/>
            <person name="Pierre F."/>
            <person name="Priest M."/>
            <person name="Raghuraman S."/>
            <person name="Rege F."/>
            <person name="Reyes R."/>
            <person name="Rise C."/>
            <person name="Rogov P."/>
            <person name="Ross K."/>
            <person name="Ryan E."/>
            <person name="Settipalli S."/>
            <person name="Shea T."/>
            <person name="Sherpa N."/>
            <person name="Shi L."/>
            <person name="Shih D."/>
            <person name="Sparrow T."/>
            <person name="Spaulding J."/>
            <person name="Stalker J."/>
            <person name="Stange-Thomann N."/>
            <person name="Stavropoulos S."/>
            <person name="Stone C."/>
            <person name="Strader C."/>
            <person name="Tesfaye S."/>
            <person name="Thomson T."/>
            <person name="Thoulutsang Y."/>
            <person name="Thoulutsang D."/>
            <person name="Topham K."/>
            <person name="Topping I."/>
            <person name="Tsamla T."/>
            <person name="Vassiliev H."/>
            <person name="Vo A."/>
            <person name="Wangchuk T."/>
            <person name="Wangdi T."/>
            <person name="Weiand M."/>
            <person name="Wilkinson J."/>
            <person name="Wilson A."/>
            <person name="Yadav S."/>
            <person name="Young G."/>
            <person name="Yu Q."/>
            <person name="Zembek L."/>
            <person name="Zhong D."/>
            <person name="Zimmer A."/>
            <person name="Zwirko Z."/>
            <person name="Jaffe D.B."/>
            <person name="Alvarez P."/>
            <person name="Brockman W."/>
            <person name="Butler J."/>
            <person name="Chin C."/>
            <person name="Gnerre S."/>
            <person name="Grabherr M."/>
            <person name="Kleber M."/>
            <person name="Mauceli E."/>
            <person name="MacCallum I."/>
        </authorList>
    </citation>
    <scope>NUCLEOTIDE SEQUENCE [LARGE SCALE GENOMIC DNA]</scope>
    <source>
        <strain evidence="3">Rob3c / Tucson 14021-0248.25</strain>
    </source>
</reference>
<evidence type="ECO:0000259" key="1">
    <source>
        <dbReference type="Pfam" id="PF17921"/>
    </source>
</evidence>
<organism evidence="3">
    <name type="scientific">Drosophila sechellia</name>
    <name type="common">Fruit fly</name>
    <dbReference type="NCBI Taxonomy" id="7238"/>
    <lineage>
        <taxon>Eukaryota</taxon>
        <taxon>Metazoa</taxon>
        <taxon>Ecdysozoa</taxon>
        <taxon>Arthropoda</taxon>
        <taxon>Hexapoda</taxon>
        <taxon>Insecta</taxon>
        <taxon>Pterygota</taxon>
        <taxon>Neoptera</taxon>
        <taxon>Endopterygota</taxon>
        <taxon>Diptera</taxon>
        <taxon>Brachycera</taxon>
        <taxon>Muscomorpha</taxon>
        <taxon>Ephydroidea</taxon>
        <taxon>Drosophilidae</taxon>
        <taxon>Drosophila</taxon>
        <taxon>Sophophora</taxon>
    </lineage>
</organism>
<dbReference type="InterPro" id="IPR041588">
    <property type="entry name" value="Integrase_H2C2"/>
</dbReference>
<dbReference type="Gene3D" id="1.10.340.70">
    <property type="match status" value="1"/>
</dbReference>
<feature type="domain" description="Integrase zinc-binding" evidence="1">
    <location>
        <begin position="33"/>
        <end position="65"/>
    </location>
</feature>
<dbReference type="AlphaFoldDB" id="B4ILM1"/>
<evidence type="ECO:0000313" key="3">
    <source>
        <dbReference type="Proteomes" id="UP000001292"/>
    </source>
</evidence>
<sequence length="109" mass="12546">MDYVCTDRAEATRHNRKPQHAKCGALGKSQDRIARIAARYLWPGMHRDIRKYVRSCDSCMKYNPSQLQAAGKMSKQENVPVEKRKFDAVGSGGQILKKYRDRSYEEGDH</sequence>
<accession>B4ILM1</accession>
<dbReference type="PhylomeDB" id="B4ILM1"/>
<protein>
    <submittedName>
        <fullName evidence="2">GM18800</fullName>
    </submittedName>
</protein>
<name>B4ILM1_DROSE</name>